<dbReference type="PANTHER" id="PTHR19328">
    <property type="entry name" value="HEDGEHOG-INTERACTING PROTEIN"/>
    <property type="match status" value="1"/>
</dbReference>
<feature type="chain" id="PRO_5024360428" evidence="1">
    <location>
        <begin position="29"/>
        <end position="570"/>
    </location>
</feature>
<dbReference type="Proteomes" id="UP000323994">
    <property type="component" value="Unassembled WGS sequence"/>
</dbReference>
<evidence type="ECO:0000313" key="4">
    <source>
        <dbReference type="Proteomes" id="UP000323994"/>
    </source>
</evidence>
<dbReference type="NCBIfam" id="TIGR04183">
    <property type="entry name" value="Por_Secre_tail"/>
    <property type="match status" value="1"/>
</dbReference>
<dbReference type="OrthoDB" id="9770043at2"/>
<dbReference type="InterPro" id="IPR011041">
    <property type="entry name" value="Quinoprot_gluc/sorb_DH_b-prop"/>
</dbReference>
<proteinExistence type="predicted"/>
<feature type="domain" description="Glucose/Sorbosone dehydrogenase" evidence="2">
    <location>
        <begin position="45"/>
        <end position="379"/>
    </location>
</feature>
<keyword evidence="1" id="KW-0732">Signal</keyword>
<dbReference type="EMBL" id="VBSN01000027">
    <property type="protein sequence ID" value="KAA6440329.1"/>
    <property type="molecule type" value="Genomic_DNA"/>
</dbReference>
<organism evidence="3 4">
    <name type="scientific">Dyadobacter flavalbus</name>
    <dbReference type="NCBI Taxonomy" id="2579942"/>
    <lineage>
        <taxon>Bacteria</taxon>
        <taxon>Pseudomonadati</taxon>
        <taxon>Bacteroidota</taxon>
        <taxon>Cytophagia</taxon>
        <taxon>Cytophagales</taxon>
        <taxon>Spirosomataceae</taxon>
        <taxon>Dyadobacter</taxon>
    </lineage>
</organism>
<evidence type="ECO:0000313" key="3">
    <source>
        <dbReference type="EMBL" id="KAA6440329.1"/>
    </source>
</evidence>
<dbReference type="AlphaFoldDB" id="A0A5M8QVZ4"/>
<evidence type="ECO:0000256" key="1">
    <source>
        <dbReference type="SAM" id="SignalP"/>
    </source>
</evidence>
<name>A0A5M8QVZ4_9BACT</name>
<dbReference type="Gene3D" id="2.120.10.30">
    <property type="entry name" value="TolB, C-terminal domain"/>
    <property type="match status" value="1"/>
</dbReference>
<dbReference type="RefSeq" id="WP_139011342.1">
    <property type="nucleotide sequence ID" value="NZ_VBSN01000027.1"/>
</dbReference>
<gene>
    <name evidence="3" type="ORF">FEM33_06910</name>
</gene>
<keyword evidence="4" id="KW-1185">Reference proteome</keyword>
<feature type="signal peptide" evidence="1">
    <location>
        <begin position="1"/>
        <end position="28"/>
    </location>
</feature>
<dbReference type="InterPro" id="IPR012938">
    <property type="entry name" value="Glc/Sorbosone_DH"/>
</dbReference>
<reference evidence="3 4" key="1">
    <citation type="submission" date="2019-05" db="EMBL/GenBank/DDBJ databases">
        <authorList>
            <person name="Qu J.-H."/>
        </authorList>
    </citation>
    <scope>NUCLEOTIDE SEQUENCE [LARGE SCALE GENOMIC DNA]</scope>
    <source>
        <strain evidence="3 4">NS28</strain>
    </source>
</reference>
<dbReference type="PANTHER" id="PTHR19328:SF75">
    <property type="entry name" value="ALDOSE SUGAR DEHYDROGENASE YLII"/>
    <property type="match status" value="1"/>
</dbReference>
<dbReference type="InterPro" id="IPR011042">
    <property type="entry name" value="6-blade_b-propeller_TolB-like"/>
</dbReference>
<dbReference type="InterPro" id="IPR026444">
    <property type="entry name" value="Secre_tail"/>
</dbReference>
<protein>
    <submittedName>
        <fullName evidence="3">T9SS type A sorting domain-containing protein</fullName>
    </submittedName>
</protein>
<evidence type="ECO:0000259" key="2">
    <source>
        <dbReference type="Pfam" id="PF07995"/>
    </source>
</evidence>
<dbReference type="Pfam" id="PF07995">
    <property type="entry name" value="GSDH"/>
    <property type="match status" value="1"/>
</dbReference>
<comment type="caution">
    <text evidence="3">The sequence shown here is derived from an EMBL/GenBank/DDBJ whole genome shotgun (WGS) entry which is preliminary data.</text>
</comment>
<accession>A0A5M8QVZ4</accession>
<dbReference type="SUPFAM" id="SSF50952">
    <property type="entry name" value="Soluble quinoprotein glucose dehydrogenase"/>
    <property type="match status" value="1"/>
</dbReference>
<sequence>MKNLDFTGFSRNFLLLLFSIMLAGQAISQAPDVKINMTPVMTNLTAPMQIVHAGDGSNRIFIAERRGVVKVFEANALASPATYLNMNLPDSTVGAQGEGGLLSIAFHPDFATNGYIYTYYTDLAGDLVLARYTAAASPANTVNADTRFEILKIPHPVNRNHNGGELHFGYNDGFLYLSTGDGGGANDVPGNAQNISSLLGKILRIDVNMPAGETGSYKIPVDNPYGNEVFATGLRNPFRWSFDREEHGIWIGDVGQGALEEINFLPDESINGANFGWKCYEGNVATPGADRTGCGPAENYTIPVYTYPNSTERGKSVIGGVVYRGRKNPLMYGYYIGMDYYSGDIHKILADGSVKEYQTSTLAGVVDIGEDESGELYAVAGNAVYSIFTEEGLPVTLVDFSGSAGNEGVRLAWQTTEERNFREFEIEYSNNAIRFEKAGTILAANASSGSDYTFFHRNTEKGSFYYRLKMIDTDNTFQYSRMITVNTTGMFSENFVRPSIISNGMINLVINEPFQSFELINTKGQISQKEEISGRNGAVSIPLKTLASGIYTVRMAGADKVVQQKVLVKE</sequence>